<dbReference type="InterPro" id="IPR017853">
    <property type="entry name" value="GH"/>
</dbReference>
<dbReference type="InterPro" id="IPR013785">
    <property type="entry name" value="Aldolase_TIM"/>
</dbReference>
<dbReference type="InterPro" id="IPR052720">
    <property type="entry name" value="Glycosyl_hydrolase_97"/>
</dbReference>
<feature type="domain" description="Glycosyl-hydrolase 97 N-terminal" evidence="6">
    <location>
        <begin position="59"/>
        <end position="280"/>
    </location>
</feature>
<feature type="domain" description="Ricin B lectin" evidence="5">
    <location>
        <begin position="620"/>
        <end position="696"/>
    </location>
</feature>
<dbReference type="InterPro" id="IPR029483">
    <property type="entry name" value="GH97_C"/>
</dbReference>
<reference evidence="8 9" key="1">
    <citation type="submission" date="2015-10" db="EMBL/GenBank/DDBJ databases">
        <title>Draft genome sequence of Streptomyces sp. RV15, isolated from a marine sponge.</title>
        <authorList>
            <person name="Ruckert C."/>
            <person name="Abdelmohsen U.R."/>
            <person name="Winkler A."/>
            <person name="Hentschel U."/>
            <person name="Kalinowski J."/>
            <person name="Kampfer P."/>
            <person name="Glaeser S."/>
        </authorList>
    </citation>
    <scope>NUCLEOTIDE SEQUENCE [LARGE SCALE GENOMIC DNA]</scope>
    <source>
        <strain evidence="8 9">RV15</strain>
    </source>
</reference>
<feature type="domain" description="Glycosyl-hydrolase 97 C-terminal oligomerisation" evidence="7">
    <location>
        <begin position="522"/>
        <end position="611"/>
    </location>
</feature>
<dbReference type="GO" id="GO:0030246">
    <property type="term" value="F:carbohydrate binding"/>
    <property type="evidence" value="ECO:0007669"/>
    <property type="project" value="InterPro"/>
</dbReference>
<dbReference type="InterPro" id="IPR013780">
    <property type="entry name" value="Glyco_hydro_b"/>
</dbReference>
<feature type="domain" description="Glycosyl-hydrolase 97 catalytic" evidence="4">
    <location>
        <begin position="311"/>
        <end position="440"/>
    </location>
</feature>
<dbReference type="SUPFAM" id="SSF50370">
    <property type="entry name" value="Ricin B-like lectins"/>
    <property type="match status" value="1"/>
</dbReference>
<evidence type="ECO:0000313" key="8">
    <source>
        <dbReference type="EMBL" id="KUO15146.1"/>
    </source>
</evidence>
<keyword evidence="1 8" id="KW-0378">Hydrolase</keyword>
<keyword evidence="2" id="KW-0326">Glycosidase</keyword>
<evidence type="ECO:0000259" key="6">
    <source>
        <dbReference type="Pfam" id="PF14508"/>
    </source>
</evidence>
<dbReference type="EMBL" id="LMXB01000121">
    <property type="protein sequence ID" value="KUO15146.1"/>
    <property type="molecule type" value="Genomic_DNA"/>
</dbReference>
<dbReference type="InterPro" id="IPR029486">
    <property type="entry name" value="GH97_N"/>
</dbReference>
<dbReference type="STRING" id="909626.AQJ91_42935"/>
<protein>
    <submittedName>
        <fullName evidence="8">Glycosyl hydrolase family 98</fullName>
    </submittedName>
</protein>
<comment type="caution">
    <text evidence="8">The sequence shown here is derived from an EMBL/GenBank/DDBJ whole genome shotgun (WGS) entry which is preliminary data.</text>
</comment>
<dbReference type="SUPFAM" id="SSF51445">
    <property type="entry name" value="(Trans)glycosidases"/>
    <property type="match status" value="1"/>
</dbReference>
<sequence>MKLLQRSGIRVAGTAAAVLAGIASVTAVPASAATPGSWTSVQPGVAQTGCDGVRATVALDANGALSLGATWNCRQALIPAPIGLVTSQADYTTGLEFVRRTDTPVSYDYEVMAGKSRVRTRSATETRLVFAKGSSQMTVHVRTSADGMALRYELPSGATVLREATSFELPTDAQLSRQVFSPDHERGYVTSTVADVPTGSYDMGMLAQQTNGARVLLAESGVDGGYSGGWFTHTQGTGRFTVALADAQIARSGAFTTAWRTASIGSTATIVESTLVDDVAPASKISDTSWIKPGVAAWPWLDGMFATQRDLTKLKQWADYASSQGWPYLLVDDGWKANQAIIPELVTYARERGVRIMLWYHWQDLDTAAERDTEFTKITGWGAVGVKMDFMGSETRARQQWYDAALADTARYKLMVDLHGSRLSVGVHRTWPHVLTNEAVRGEEYPGGRDIGHVAALPFTRGALGPADYSPMSFQQGNPNSDAAELALGVLLDSGIMLPGSRISDYQARPEAQRWLRMLPTAWDETKYVSGDPLTGGVIARRDGDRWFVGALRRGGATTISYPTTFLGSGTWHAEITTDGSNGLTRTSKVIQAGDTLSAPAVAGGGHVVRLTKVPVVPTGNRTVTIAGSSHVLDVKGRSLADDAAIIRWSSTGGTNQRFAFVPLGDGYTRIVNQASGKDVVIRWASRDAGAKAIQYPYEANANTNDEWLAEDAGNGRIRLLNRHSGLYLTAGNAQGDQLEQHPFDGADHQMFTVS</sequence>
<evidence type="ECO:0000256" key="3">
    <source>
        <dbReference type="SAM" id="SignalP"/>
    </source>
</evidence>
<organism evidence="8 9">
    <name type="scientific">Streptomyces dysideae</name>
    <dbReference type="NCBI Taxonomy" id="909626"/>
    <lineage>
        <taxon>Bacteria</taxon>
        <taxon>Bacillati</taxon>
        <taxon>Actinomycetota</taxon>
        <taxon>Actinomycetes</taxon>
        <taxon>Kitasatosporales</taxon>
        <taxon>Streptomycetaceae</taxon>
        <taxon>Streptomyces</taxon>
    </lineage>
</organism>
<dbReference type="AlphaFoldDB" id="A0A101UQW5"/>
<proteinExistence type="predicted"/>
<dbReference type="Pfam" id="PF14200">
    <property type="entry name" value="RicinB_lectin_2"/>
    <property type="match status" value="1"/>
</dbReference>
<dbReference type="Gene3D" id="2.60.40.1180">
    <property type="entry name" value="Golgi alpha-mannosidase II"/>
    <property type="match status" value="1"/>
</dbReference>
<feature type="chain" id="PRO_5007108313" evidence="3">
    <location>
        <begin position="33"/>
        <end position="755"/>
    </location>
</feature>
<evidence type="ECO:0000256" key="2">
    <source>
        <dbReference type="ARBA" id="ARBA00023295"/>
    </source>
</evidence>
<dbReference type="PANTHER" id="PTHR35803">
    <property type="entry name" value="GLUCAN 1,4-ALPHA-GLUCOSIDASE SUSB-RELATED"/>
    <property type="match status" value="1"/>
</dbReference>
<name>A0A101UQW5_9ACTN</name>
<dbReference type="Pfam" id="PF14508">
    <property type="entry name" value="GH97_N"/>
    <property type="match status" value="1"/>
</dbReference>
<dbReference type="RefSeq" id="WP_067033879.1">
    <property type="nucleotide sequence ID" value="NZ_KQ949121.1"/>
</dbReference>
<gene>
    <name evidence="8" type="ORF">AQJ91_42935</name>
</gene>
<keyword evidence="3" id="KW-0732">Signal</keyword>
<evidence type="ECO:0000259" key="7">
    <source>
        <dbReference type="Pfam" id="PF14509"/>
    </source>
</evidence>
<dbReference type="InterPro" id="IPR035992">
    <property type="entry name" value="Ricin_B-like_lectins"/>
</dbReference>
<dbReference type="Proteomes" id="UP000053260">
    <property type="component" value="Unassembled WGS sequence"/>
</dbReference>
<dbReference type="Pfam" id="PF10566">
    <property type="entry name" value="Glyco_hydro_97"/>
    <property type="match status" value="1"/>
</dbReference>
<dbReference type="InterPro" id="IPR014718">
    <property type="entry name" value="GH-type_carb-bd"/>
</dbReference>
<feature type="signal peptide" evidence="3">
    <location>
        <begin position="1"/>
        <end position="32"/>
    </location>
</feature>
<dbReference type="GO" id="GO:0016798">
    <property type="term" value="F:hydrolase activity, acting on glycosyl bonds"/>
    <property type="evidence" value="ECO:0007669"/>
    <property type="project" value="UniProtKB-KW"/>
</dbReference>
<dbReference type="Gene3D" id="2.70.98.10">
    <property type="match status" value="1"/>
</dbReference>
<dbReference type="CDD" id="cd00161">
    <property type="entry name" value="beta-trefoil_Ricin-like"/>
    <property type="match status" value="1"/>
</dbReference>
<accession>A0A101UQW5</accession>
<evidence type="ECO:0000256" key="1">
    <source>
        <dbReference type="ARBA" id="ARBA00022801"/>
    </source>
</evidence>
<evidence type="ECO:0000259" key="4">
    <source>
        <dbReference type="Pfam" id="PF10566"/>
    </source>
</evidence>
<dbReference type="InterPro" id="IPR000772">
    <property type="entry name" value="Ricin_B_lectin"/>
</dbReference>
<evidence type="ECO:0000313" key="9">
    <source>
        <dbReference type="Proteomes" id="UP000053260"/>
    </source>
</evidence>
<dbReference type="InterPro" id="IPR019563">
    <property type="entry name" value="GH97_catalytic"/>
</dbReference>
<dbReference type="PANTHER" id="PTHR35803:SF2">
    <property type="entry name" value="RETAINING ALPHA-GALACTOSIDASE"/>
    <property type="match status" value="1"/>
</dbReference>
<dbReference type="Gene3D" id="2.80.10.50">
    <property type="match status" value="1"/>
</dbReference>
<dbReference type="Gene3D" id="3.20.20.70">
    <property type="entry name" value="Aldolase class I"/>
    <property type="match status" value="1"/>
</dbReference>
<evidence type="ECO:0000259" key="5">
    <source>
        <dbReference type="Pfam" id="PF14200"/>
    </source>
</evidence>
<dbReference type="OrthoDB" id="57532at2"/>
<keyword evidence="9" id="KW-1185">Reference proteome</keyword>
<dbReference type="Pfam" id="PF14509">
    <property type="entry name" value="GH97_C"/>
    <property type="match status" value="1"/>
</dbReference>